<protein>
    <submittedName>
        <fullName evidence="6">DEAD/DEAH box helicase family protein</fullName>
    </submittedName>
</protein>
<keyword evidence="3 6" id="KW-0347">Helicase</keyword>
<dbReference type="Pfam" id="PF00270">
    <property type="entry name" value="DEAD"/>
    <property type="match status" value="1"/>
</dbReference>
<evidence type="ECO:0000256" key="1">
    <source>
        <dbReference type="ARBA" id="ARBA00022741"/>
    </source>
</evidence>
<dbReference type="InterPro" id="IPR001650">
    <property type="entry name" value="Helicase_C-like"/>
</dbReference>
<dbReference type="GO" id="GO:0005524">
    <property type="term" value="F:ATP binding"/>
    <property type="evidence" value="ECO:0007669"/>
    <property type="project" value="UniProtKB-KW"/>
</dbReference>
<reference evidence="6" key="1">
    <citation type="submission" date="2022-03" db="EMBL/GenBank/DDBJ databases">
        <title>Sea Food Isolates.</title>
        <authorList>
            <person name="Li c."/>
        </authorList>
    </citation>
    <scope>NUCLEOTIDE SEQUENCE</scope>
    <source>
        <strain evidence="6">19NY04SH03</strain>
    </source>
</reference>
<dbReference type="GO" id="GO:0016787">
    <property type="term" value="F:hydrolase activity"/>
    <property type="evidence" value="ECO:0007669"/>
    <property type="project" value="UniProtKB-KW"/>
</dbReference>
<proteinExistence type="predicted"/>
<dbReference type="Gene3D" id="3.40.50.300">
    <property type="entry name" value="P-loop containing nucleotide triphosphate hydrolases"/>
    <property type="match status" value="2"/>
</dbReference>
<keyword evidence="1" id="KW-0547">Nucleotide-binding</keyword>
<evidence type="ECO:0000256" key="2">
    <source>
        <dbReference type="ARBA" id="ARBA00022801"/>
    </source>
</evidence>
<feature type="domain" description="Helicase C-terminal" evidence="5">
    <location>
        <begin position="355"/>
        <end position="514"/>
    </location>
</feature>
<keyword evidence="4" id="KW-0067">ATP-binding</keyword>
<dbReference type="PROSITE" id="PS51194">
    <property type="entry name" value="HELICASE_CTER"/>
    <property type="match status" value="1"/>
</dbReference>
<dbReference type="EMBL" id="CP095346">
    <property type="protein sequence ID" value="XAG73664.1"/>
    <property type="molecule type" value="Genomic_DNA"/>
</dbReference>
<dbReference type="GO" id="GO:0004386">
    <property type="term" value="F:helicase activity"/>
    <property type="evidence" value="ECO:0007669"/>
    <property type="project" value="UniProtKB-KW"/>
</dbReference>
<dbReference type="PANTHER" id="PTHR12131">
    <property type="entry name" value="ATP-DEPENDENT RNA AND DNA HELICASE"/>
    <property type="match status" value="1"/>
</dbReference>
<dbReference type="SUPFAM" id="SSF52540">
    <property type="entry name" value="P-loop containing nucleoside triphosphate hydrolases"/>
    <property type="match status" value="1"/>
</dbReference>
<evidence type="ECO:0000259" key="5">
    <source>
        <dbReference type="PROSITE" id="PS51194"/>
    </source>
</evidence>
<dbReference type="GO" id="GO:0003676">
    <property type="term" value="F:nucleic acid binding"/>
    <property type="evidence" value="ECO:0007669"/>
    <property type="project" value="InterPro"/>
</dbReference>
<evidence type="ECO:0000313" key="6">
    <source>
        <dbReference type="EMBL" id="XAG73664.1"/>
    </source>
</evidence>
<sequence length="779" mass="90206">MDRFEEASFIIKSVNEYQLGTMDEPSFINAICGYFDRIKKQNLTESDLKFLKYISNMCGIPHYYDLMVGKFGHEDSINDFDLNTLSSSIYESTLYVDDQVKLHKYQKQVINLFDKDCNNRYFLSATTSFGKTYLIYEIIKKMKYINIILIFPTIALLSENYEKLILSPSYAFFKDNFNIHTLSDANNLGDSNIFMFTPERYLSFIDKYPDIDLDFVFVDEIYKLDNEFVIDSINVENERDTAYRVALQSILNTCSDILLAGPYIELPSKDNIDKNQSFNTFLKNNNFTVVDYNKYEIVNKTQIMIGNRIIKIDDELTIDLKGYSNKKKSERLARIIRDIRYVGENVILYSKGPGMAEKYAKEIISESSETYEGMSSELDSFIRHLSDKFDFDNWIVIESLKKRIGIHHGLVPKYIQKEIVDFFNKGDLDVLVTTTTITEGVNTSAKNLLVLNATKGNKILKKFDAKNVAGRAGRFLHHYSGRVLVLDKKFNDIINGEDDEIRHKNFDSESKKNEIDYFITDDEFLTSWDIENRLKLLKNQKERGIPDQVMQMYKVISYSDKLTVFDRIASLTEQQHKYITKLITKLQRGLLLDFDGLKVVLYIIQPIITNDNLSFLISNETPIKKGPNAGNIYSTLIYALSAYLSEGFSGTVRYNLSKVDIYGKNITIDQAVRDSSKFVFNTLKYQLVKYLGVFNIMYKYYISTQLHNNMDENIGIDKLLIKLEYNATSEKGRLASDYGVPSSIIEYYDQGEDQKLISNFDNFESKKFDVIQEIFNLGK</sequence>
<dbReference type="AlphaFoldDB" id="A0AAU6UII5"/>
<evidence type="ECO:0000256" key="3">
    <source>
        <dbReference type="ARBA" id="ARBA00022806"/>
    </source>
</evidence>
<dbReference type="SMART" id="SM00490">
    <property type="entry name" value="HELICc"/>
    <property type="match status" value="1"/>
</dbReference>
<keyword evidence="2" id="KW-0378">Hydrolase</keyword>
<dbReference type="InterPro" id="IPR050699">
    <property type="entry name" value="RNA-DNA_Helicase"/>
</dbReference>
<accession>A0AAU6UII5</accession>
<dbReference type="InterPro" id="IPR011545">
    <property type="entry name" value="DEAD/DEAH_box_helicase_dom"/>
</dbReference>
<dbReference type="Pfam" id="PF00271">
    <property type="entry name" value="Helicase_C"/>
    <property type="match status" value="1"/>
</dbReference>
<evidence type="ECO:0000256" key="4">
    <source>
        <dbReference type="ARBA" id="ARBA00022840"/>
    </source>
</evidence>
<name>A0AAU6UII5_UNCXX</name>
<gene>
    <name evidence="6" type="ORF">MRN42_03795</name>
</gene>
<dbReference type="PANTHER" id="PTHR12131:SF1">
    <property type="entry name" value="ATP-DEPENDENT RNA HELICASE SUPV3L1, MITOCHONDRIAL-RELATED"/>
    <property type="match status" value="1"/>
</dbReference>
<organism evidence="6">
    <name type="scientific">bacterium 19NY04SH03</name>
    <dbReference type="NCBI Taxonomy" id="2920647"/>
    <lineage>
        <taxon>Bacteria</taxon>
    </lineage>
</organism>
<dbReference type="InterPro" id="IPR027417">
    <property type="entry name" value="P-loop_NTPase"/>
</dbReference>